<proteinExistence type="predicted"/>
<gene>
    <name evidence="2" type="ORF">Sste5346_009007</name>
</gene>
<evidence type="ECO:0000256" key="1">
    <source>
        <dbReference type="SAM" id="MobiDB-lite"/>
    </source>
</evidence>
<accession>A0ABR3YLS9</accession>
<dbReference type="Proteomes" id="UP001583186">
    <property type="component" value="Unassembled WGS sequence"/>
</dbReference>
<evidence type="ECO:0000313" key="2">
    <source>
        <dbReference type="EMBL" id="KAL1889253.1"/>
    </source>
</evidence>
<comment type="caution">
    <text evidence="2">The sequence shown here is derived from an EMBL/GenBank/DDBJ whole genome shotgun (WGS) entry which is preliminary data.</text>
</comment>
<dbReference type="EMBL" id="JAWCUI010000077">
    <property type="protein sequence ID" value="KAL1889253.1"/>
    <property type="molecule type" value="Genomic_DNA"/>
</dbReference>
<reference evidence="2 3" key="1">
    <citation type="journal article" date="2024" name="IMA Fungus">
        <title>IMA Genome - F19 : A genome assembly and annotation guide to empower mycologists, including annotated draft genome sequences of Ceratocystis pirilliformis, Diaporthe australafricana, Fusarium ophioides, Paecilomyces lecythidis, and Sporothrix stenoceras.</title>
        <authorList>
            <person name="Aylward J."/>
            <person name="Wilson A.M."/>
            <person name="Visagie C.M."/>
            <person name="Spraker J."/>
            <person name="Barnes I."/>
            <person name="Buitendag C."/>
            <person name="Ceriani C."/>
            <person name="Del Mar Angel L."/>
            <person name="du Plessis D."/>
            <person name="Fuchs T."/>
            <person name="Gasser K."/>
            <person name="Kramer D."/>
            <person name="Li W."/>
            <person name="Munsamy K."/>
            <person name="Piso A."/>
            <person name="Price J.L."/>
            <person name="Sonnekus B."/>
            <person name="Thomas C."/>
            <person name="van der Nest A."/>
            <person name="van Dijk A."/>
            <person name="van Heerden A."/>
            <person name="van Vuuren N."/>
            <person name="Yilmaz N."/>
            <person name="Duong T.A."/>
            <person name="van der Merwe N.A."/>
            <person name="Wingfield M.J."/>
            <person name="Wingfield B.D."/>
        </authorList>
    </citation>
    <scope>NUCLEOTIDE SEQUENCE [LARGE SCALE GENOMIC DNA]</scope>
    <source>
        <strain evidence="2 3">CMW 5346</strain>
    </source>
</reference>
<sequence length="114" mass="12641">MALREQTALPPLDTPSLKGDHVKPTRKVSFKIPAPLSTKLKATPFIPGPRTPILPKHLARKPAAKPAVRRFACIRIRLAAKLGRLKNIKTFKMLPIRVKATPKTPKVKKTAENN</sequence>
<keyword evidence="3" id="KW-1185">Reference proteome</keyword>
<organism evidence="2 3">
    <name type="scientific">Sporothrix stenoceras</name>
    <dbReference type="NCBI Taxonomy" id="5173"/>
    <lineage>
        <taxon>Eukaryota</taxon>
        <taxon>Fungi</taxon>
        <taxon>Dikarya</taxon>
        <taxon>Ascomycota</taxon>
        <taxon>Pezizomycotina</taxon>
        <taxon>Sordariomycetes</taxon>
        <taxon>Sordariomycetidae</taxon>
        <taxon>Ophiostomatales</taxon>
        <taxon>Ophiostomataceae</taxon>
        <taxon>Sporothrix</taxon>
    </lineage>
</organism>
<evidence type="ECO:0000313" key="3">
    <source>
        <dbReference type="Proteomes" id="UP001583186"/>
    </source>
</evidence>
<protein>
    <submittedName>
        <fullName evidence="2">Uncharacterized protein</fullName>
    </submittedName>
</protein>
<name>A0ABR3YLS9_9PEZI</name>
<feature type="region of interest" description="Disordered" evidence="1">
    <location>
        <begin position="1"/>
        <end position="25"/>
    </location>
</feature>